<gene>
    <name evidence="2" type="ORF">COMX_09401</name>
</gene>
<proteinExistence type="predicted"/>
<name>W7DYC5_9PROT</name>
<dbReference type="Gene3D" id="3.40.250.10">
    <property type="entry name" value="Rhodanese-like domain"/>
    <property type="match status" value="1"/>
</dbReference>
<feature type="domain" description="Rhodanese" evidence="1">
    <location>
        <begin position="16"/>
        <end position="134"/>
    </location>
</feature>
<dbReference type="STRING" id="1208583.COMX_09401"/>
<comment type="caution">
    <text evidence="2">The sequence shown here is derived from an EMBL/GenBank/DDBJ whole genome shotgun (WGS) entry which is preliminary data.</text>
</comment>
<organism evidence="2 3">
    <name type="scientific">Commensalibacter papalotli</name>
    <name type="common">ex Servin-Garciduenas et al. 2014</name>
    <dbReference type="NCBI Taxonomy" id="1208583"/>
    <lineage>
        <taxon>Bacteria</taxon>
        <taxon>Pseudomonadati</taxon>
        <taxon>Pseudomonadota</taxon>
        <taxon>Alphaproteobacteria</taxon>
        <taxon>Acetobacterales</taxon>
        <taxon>Acetobacteraceae</taxon>
    </lineage>
</organism>
<accession>W7DYC5</accession>
<dbReference type="SMART" id="SM00450">
    <property type="entry name" value="RHOD"/>
    <property type="match status" value="1"/>
</dbReference>
<dbReference type="PANTHER" id="PTHR47377">
    <property type="entry name" value="RHODANESE-LIKE DOMAIN-CONTAINING PROTEIN 4, CHLOROPLASTIC"/>
    <property type="match status" value="1"/>
</dbReference>
<dbReference type="eggNOG" id="COG0607">
    <property type="taxonomic scope" value="Bacteria"/>
</dbReference>
<dbReference type="Proteomes" id="UP000019250">
    <property type="component" value="Unassembled WGS sequence"/>
</dbReference>
<dbReference type="OrthoDB" id="9815890at2"/>
<dbReference type="RefSeq" id="WP_034340528.1">
    <property type="nucleotide sequence ID" value="NZ_ATSX01000003.1"/>
</dbReference>
<dbReference type="SUPFAM" id="SSF52821">
    <property type="entry name" value="Rhodanese/Cell cycle control phosphatase"/>
    <property type="match status" value="1"/>
</dbReference>
<dbReference type="InterPro" id="IPR036873">
    <property type="entry name" value="Rhodanese-like_dom_sf"/>
</dbReference>
<keyword evidence="3" id="KW-1185">Reference proteome</keyword>
<dbReference type="EMBL" id="ATSX01000003">
    <property type="protein sequence ID" value="EUK17664.1"/>
    <property type="molecule type" value="Genomic_DNA"/>
</dbReference>
<dbReference type="AlphaFoldDB" id="W7DYC5"/>
<dbReference type="PANTHER" id="PTHR47377:SF1">
    <property type="entry name" value="RHODANESE-LIKE DOMAIN-CONTAINING PROTEIN 4, CHLOROPLASTIC"/>
    <property type="match status" value="1"/>
</dbReference>
<dbReference type="InterPro" id="IPR001763">
    <property type="entry name" value="Rhodanese-like_dom"/>
</dbReference>
<evidence type="ECO:0000259" key="1">
    <source>
        <dbReference type="PROSITE" id="PS50206"/>
    </source>
</evidence>
<evidence type="ECO:0000313" key="3">
    <source>
        <dbReference type="Proteomes" id="UP000019250"/>
    </source>
</evidence>
<sequence>MIDEKTPMETWKQLQVDKEAVLIDVRTPQEWEQIGYPDLSTLSQELLKISVQTIFGERNDNFVSELRQAGVRPEQTVYFICRSGKRSMLAASLAQHSGFNHVVNVKDGFEGPADPNGITGKIAGWLAEKLPVLQPVR</sequence>
<dbReference type="Pfam" id="PF00581">
    <property type="entry name" value="Rhodanese"/>
    <property type="match status" value="1"/>
</dbReference>
<dbReference type="InterPro" id="IPR044240">
    <property type="entry name" value="STR4-like"/>
</dbReference>
<reference evidence="2 3" key="1">
    <citation type="journal article" date="2014" name="Genome Announc.">
        <title>Draft Genome Sequence of Commensalibacter papalotli MX01, a Symbiont Identified from the Guts of Overwintering Monarch Butterflies.</title>
        <authorList>
            <person name="Servin-Garciduenas L.E."/>
            <person name="Sanchez-Quinto A."/>
            <person name="Martinez-Romero E."/>
        </authorList>
    </citation>
    <scope>NUCLEOTIDE SEQUENCE [LARGE SCALE GENOMIC DNA]</scope>
    <source>
        <strain evidence="3">MX-MONARCH01</strain>
    </source>
</reference>
<protein>
    <submittedName>
        <fullName evidence="2">Rhodanese domain-containing protein</fullName>
    </submittedName>
</protein>
<dbReference type="PROSITE" id="PS50206">
    <property type="entry name" value="RHODANESE_3"/>
    <property type="match status" value="1"/>
</dbReference>
<evidence type="ECO:0000313" key="2">
    <source>
        <dbReference type="EMBL" id="EUK17664.1"/>
    </source>
</evidence>